<dbReference type="AlphaFoldDB" id="A0A085WGJ3"/>
<sequence>MVEGTDYGRILGSEKPTLLKPGAEKLIDLFSCTPEFTLVPEFCHEDFETGFFKYTFRCRIISRDLGAVLAEGYGSANSRESRFRWRLAHRKCPACSKDAIIQGKSEYGGGWVCFKKKGGCGEKYVATDERITSQTVGRVVNEDIADLDNTILKMAKKRAQVDGAIALARCSDMFTQDVEDFSLDLGSGSASRAEGASEAAPALAVAEPGPSFDFGPGKSEPVTPQVPLTWGEGSNLARGIAGARDARSLRKVGMSIKEARAGGRITDQERSDLEKLYRAKQLELTNAARPSIRRAS</sequence>
<protein>
    <submittedName>
        <fullName evidence="1">Uncharacterized protein</fullName>
    </submittedName>
</protein>
<name>A0A085WGJ3_9BACT</name>
<reference evidence="1 2" key="1">
    <citation type="submission" date="2014-04" db="EMBL/GenBank/DDBJ databases">
        <title>Genome assembly of Hyalangium minutum DSM 14724.</title>
        <authorList>
            <person name="Sharma G."/>
            <person name="Subramanian S."/>
        </authorList>
    </citation>
    <scope>NUCLEOTIDE SEQUENCE [LARGE SCALE GENOMIC DNA]</scope>
    <source>
        <strain evidence="1 2">DSM 14724</strain>
    </source>
</reference>
<organism evidence="1 2">
    <name type="scientific">Hyalangium minutum</name>
    <dbReference type="NCBI Taxonomy" id="394096"/>
    <lineage>
        <taxon>Bacteria</taxon>
        <taxon>Pseudomonadati</taxon>
        <taxon>Myxococcota</taxon>
        <taxon>Myxococcia</taxon>
        <taxon>Myxococcales</taxon>
        <taxon>Cystobacterineae</taxon>
        <taxon>Archangiaceae</taxon>
        <taxon>Hyalangium</taxon>
    </lineage>
</organism>
<evidence type="ECO:0000313" key="1">
    <source>
        <dbReference type="EMBL" id="KFE66806.1"/>
    </source>
</evidence>
<dbReference type="STRING" id="394096.DB31_9020"/>
<dbReference type="PATRIC" id="fig|394096.3.peg.5047"/>
<dbReference type="OrthoDB" id="6154571at2"/>
<accession>A0A085WGJ3</accession>
<comment type="caution">
    <text evidence="1">The sequence shown here is derived from an EMBL/GenBank/DDBJ whole genome shotgun (WGS) entry which is preliminary data.</text>
</comment>
<keyword evidence="2" id="KW-1185">Reference proteome</keyword>
<proteinExistence type="predicted"/>
<dbReference type="EMBL" id="JMCB01000009">
    <property type="protein sequence ID" value="KFE66806.1"/>
    <property type="molecule type" value="Genomic_DNA"/>
</dbReference>
<gene>
    <name evidence="1" type="ORF">DB31_9020</name>
</gene>
<evidence type="ECO:0000313" key="2">
    <source>
        <dbReference type="Proteomes" id="UP000028725"/>
    </source>
</evidence>
<dbReference type="Proteomes" id="UP000028725">
    <property type="component" value="Unassembled WGS sequence"/>
</dbReference>